<dbReference type="InterPro" id="IPR025322">
    <property type="entry name" value="PADRE_dom"/>
</dbReference>
<keyword evidence="1" id="KW-1185">Reference proteome</keyword>
<dbReference type="RefSeq" id="XP_016435954.1">
    <property type="nucleotide sequence ID" value="XM_016580468.1"/>
</dbReference>
<dbReference type="PaxDb" id="4097-A0A1S3X836"/>
<protein>
    <submittedName>
        <fullName evidence="2">Uncharacterized protein LOC107762142</fullName>
    </submittedName>
</protein>
<dbReference type="KEGG" id="nta:107762142"/>
<dbReference type="RefSeq" id="XP_016435954.1">
    <property type="nucleotide sequence ID" value="XM_016580468.2"/>
</dbReference>
<name>A0A1S3X836_TOBAC</name>
<dbReference type="PANTHER" id="PTHR33052">
    <property type="entry name" value="DUF4228 DOMAIN PROTEIN-RELATED"/>
    <property type="match status" value="1"/>
</dbReference>
<gene>
    <name evidence="2" type="primary">LOC107762142</name>
</gene>
<dbReference type="Pfam" id="PF14009">
    <property type="entry name" value="PADRE"/>
    <property type="match status" value="1"/>
</dbReference>
<evidence type="ECO:0000313" key="2">
    <source>
        <dbReference type="RefSeq" id="XP_016435954.1"/>
    </source>
</evidence>
<reference evidence="2" key="2">
    <citation type="submission" date="2025-08" db="UniProtKB">
        <authorList>
            <consortium name="RefSeq"/>
        </authorList>
    </citation>
    <scope>IDENTIFICATION</scope>
    <source>
        <tissue evidence="2">Leaf</tissue>
    </source>
</reference>
<dbReference type="OrthoDB" id="1922322at2759"/>
<dbReference type="GeneID" id="107762142"/>
<dbReference type="STRING" id="4097.A0A1S3X836"/>
<sequence length="163" mass="18450">MGNFISCTTSTRIRNSKAAKVILPNGQIQQFHEIVKAAELMLEYPNFFLVNSCSLIIGRRFFALSADEDLEFGNIYVMFPMKRVNSVITEKDMEVFLMMANSGSTPAHIPDNSSGKDGVGWLGLNLNELEGFVEVQEFRYRVSCKSKKPLLETIMEEPISSRW</sequence>
<dbReference type="AlphaFoldDB" id="A0A1S3X836"/>
<reference evidence="1" key="1">
    <citation type="journal article" date="2014" name="Nat. Commun.">
        <title>The tobacco genome sequence and its comparison with those of tomato and potato.</title>
        <authorList>
            <person name="Sierro N."/>
            <person name="Battey J.N."/>
            <person name="Ouadi S."/>
            <person name="Bakaher N."/>
            <person name="Bovet L."/>
            <person name="Willig A."/>
            <person name="Goepfert S."/>
            <person name="Peitsch M.C."/>
            <person name="Ivanov N.V."/>
        </authorList>
    </citation>
    <scope>NUCLEOTIDE SEQUENCE [LARGE SCALE GENOMIC DNA]</scope>
</reference>
<dbReference type="OMA" id="AMPRISD"/>
<proteinExistence type="predicted"/>
<organism evidence="1 2">
    <name type="scientific">Nicotiana tabacum</name>
    <name type="common">Common tobacco</name>
    <dbReference type="NCBI Taxonomy" id="4097"/>
    <lineage>
        <taxon>Eukaryota</taxon>
        <taxon>Viridiplantae</taxon>
        <taxon>Streptophyta</taxon>
        <taxon>Embryophyta</taxon>
        <taxon>Tracheophyta</taxon>
        <taxon>Spermatophyta</taxon>
        <taxon>Magnoliopsida</taxon>
        <taxon>eudicotyledons</taxon>
        <taxon>Gunneridae</taxon>
        <taxon>Pentapetalae</taxon>
        <taxon>asterids</taxon>
        <taxon>lamiids</taxon>
        <taxon>Solanales</taxon>
        <taxon>Solanaceae</taxon>
        <taxon>Nicotianoideae</taxon>
        <taxon>Nicotianeae</taxon>
        <taxon>Nicotiana</taxon>
    </lineage>
</organism>
<dbReference type="Proteomes" id="UP000790787">
    <property type="component" value="Chromosome 20"/>
</dbReference>
<accession>A0A1S3X836</accession>
<evidence type="ECO:0000313" key="1">
    <source>
        <dbReference type="Proteomes" id="UP000790787"/>
    </source>
</evidence>